<gene>
    <name evidence="1" type="ORF">SDC9_141943</name>
</gene>
<comment type="caution">
    <text evidence="1">The sequence shown here is derived from an EMBL/GenBank/DDBJ whole genome shotgun (WGS) entry which is preliminary data.</text>
</comment>
<name>A0A645DZR6_9ZZZZ</name>
<dbReference type="AlphaFoldDB" id="A0A645DZR6"/>
<reference evidence="1" key="1">
    <citation type="submission" date="2019-08" db="EMBL/GenBank/DDBJ databases">
        <authorList>
            <person name="Kucharzyk K."/>
            <person name="Murdoch R.W."/>
            <person name="Higgins S."/>
            <person name="Loffler F."/>
        </authorList>
    </citation>
    <scope>NUCLEOTIDE SEQUENCE</scope>
</reference>
<sequence>MRAGQHQCHVDAAALGMNANRGTRRLRKKMVGVQKTRVEAGVHSRRHAAQACMQQHMLRLIQGFDMHLKVVEHQATISIVVQLQVWQPYLGP</sequence>
<evidence type="ECO:0000313" key="1">
    <source>
        <dbReference type="EMBL" id="MPM94795.1"/>
    </source>
</evidence>
<organism evidence="1">
    <name type="scientific">bioreactor metagenome</name>
    <dbReference type="NCBI Taxonomy" id="1076179"/>
    <lineage>
        <taxon>unclassified sequences</taxon>
        <taxon>metagenomes</taxon>
        <taxon>ecological metagenomes</taxon>
    </lineage>
</organism>
<accession>A0A645DZR6</accession>
<dbReference type="EMBL" id="VSSQ01041381">
    <property type="protein sequence ID" value="MPM94795.1"/>
    <property type="molecule type" value="Genomic_DNA"/>
</dbReference>
<protein>
    <submittedName>
        <fullName evidence="1">Uncharacterized protein</fullName>
    </submittedName>
</protein>
<proteinExistence type="predicted"/>